<dbReference type="SUPFAM" id="SSF55874">
    <property type="entry name" value="ATPase domain of HSP90 chaperone/DNA topoisomerase II/histidine kinase"/>
    <property type="match status" value="1"/>
</dbReference>
<dbReference type="Proteomes" id="UP000297564">
    <property type="component" value="Unassembled WGS sequence"/>
</dbReference>
<keyword evidence="9" id="KW-0902">Two-component regulatory system</keyword>
<comment type="subcellular location">
    <subcellularLocation>
        <location evidence="2">Membrane</location>
    </subcellularLocation>
</comment>
<evidence type="ECO:0000256" key="10">
    <source>
        <dbReference type="SAM" id="Phobius"/>
    </source>
</evidence>
<dbReference type="PROSITE" id="PS50885">
    <property type="entry name" value="HAMP"/>
    <property type="match status" value="1"/>
</dbReference>
<dbReference type="PANTHER" id="PTHR45436">
    <property type="entry name" value="SENSOR HISTIDINE KINASE YKOH"/>
    <property type="match status" value="1"/>
</dbReference>
<evidence type="ECO:0000256" key="6">
    <source>
        <dbReference type="ARBA" id="ARBA00022692"/>
    </source>
</evidence>
<evidence type="ECO:0000259" key="12">
    <source>
        <dbReference type="PROSITE" id="PS50885"/>
    </source>
</evidence>
<dbReference type="EMBL" id="SMLL01000008">
    <property type="protein sequence ID" value="TFY96794.1"/>
    <property type="molecule type" value="Genomic_DNA"/>
</dbReference>
<dbReference type="OrthoDB" id="9809567at2"/>
<proteinExistence type="predicted"/>
<evidence type="ECO:0000313" key="13">
    <source>
        <dbReference type="EMBL" id="TFY96794.1"/>
    </source>
</evidence>
<sequence length="447" mass="47835">MSGPASIRARLLLGAAVLMLAFLVGAGAAVQRAHENSVRAAHYARLQSTLYLLLAAAEVDAQGRLVMPPALAEPRLSLPGSGLYASIHNLNSGGRWESASALGIEPPFRAQQPVGEWRFETVAATQPTGPRRFLSASYGVRWNGSGADTRLALSVLEDRAAFERELAVFERTLWAWLGGAALLLLLAQSLLLQGALAPLRRMAAEIRRIESGAQGELAQDYPRELAPLARNLNALIRQERVRQTRFQEALSFLAHSLKTPLAVLRTALGEPAQLPEVVGQQVDRMDDIVQHQLARARAASAAAPLVAPLALAPVLRRIEGSLAKVHGERALAFTLDCPDTLEWRMDEGDAFELLGNLMDNAAKWARTQVAVQVRRDDAGLHLAVDDDGPGFSDTQAVLQLHVRGDERVPGHGVGLAMVKTLVDAHGGTLVLGQGPLGGARVSISLPG</sequence>
<keyword evidence="4" id="KW-0597">Phosphoprotein</keyword>
<accession>A0A4Z0BF92</accession>
<dbReference type="RefSeq" id="WP_135286805.1">
    <property type="nucleotide sequence ID" value="NZ_SMLL01000008.1"/>
</dbReference>
<gene>
    <name evidence="13" type="ORF">EZ242_19105</name>
</gene>
<dbReference type="InterPro" id="IPR005467">
    <property type="entry name" value="His_kinase_dom"/>
</dbReference>
<evidence type="ECO:0000256" key="9">
    <source>
        <dbReference type="ARBA" id="ARBA00023012"/>
    </source>
</evidence>
<evidence type="ECO:0000259" key="11">
    <source>
        <dbReference type="PROSITE" id="PS50109"/>
    </source>
</evidence>
<keyword evidence="5" id="KW-0808">Transferase</keyword>
<dbReference type="EC" id="2.7.13.3" evidence="3"/>
<dbReference type="AlphaFoldDB" id="A0A4Z0BF92"/>
<keyword evidence="7 13" id="KW-0418">Kinase</keyword>
<dbReference type="Gene3D" id="1.10.287.130">
    <property type="match status" value="1"/>
</dbReference>
<evidence type="ECO:0000256" key="4">
    <source>
        <dbReference type="ARBA" id="ARBA00022553"/>
    </source>
</evidence>
<reference evidence="13 14" key="1">
    <citation type="submission" date="2019-03" db="EMBL/GenBank/DDBJ databases">
        <title>Ramlibacter rhizophilus CCTCC AB2015357, whole genome shotgun sequence.</title>
        <authorList>
            <person name="Zhang X."/>
            <person name="Feng G."/>
            <person name="Zhu H."/>
        </authorList>
    </citation>
    <scope>NUCLEOTIDE SEQUENCE [LARGE SCALE GENOMIC DNA]</scope>
    <source>
        <strain evidence="13 14">CCTCC AB2015357</strain>
    </source>
</reference>
<dbReference type="InterPro" id="IPR003660">
    <property type="entry name" value="HAMP_dom"/>
</dbReference>
<evidence type="ECO:0000256" key="5">
    <source>
        <dbReference type="ARBA" id="ARBA00022679"/>
    </source>
</evidence>
<dbReference type="Pfam" id="PF02518">
    <property type="entry name" value="HATPase_c"/>
    <property type="match status" value="1"/>
</dbReference>
<name>A0A4Z0BF92_9BURK</name>
<feature type="domain" description="HAMP" evidence="12">
    <location>
        <begin position="193"/>
        <end position="244"/>
    </location>
</feature>
<evidence type="ECO:0000256" key="7">
    <source>
        <dbReference type="ARBA" id="ARBA00022777"/>
    </source>
</evidence>
<keyword evidence="8 10" id="KW-1133">Transmembrane helix</keyword>
<comment type="catalytic activity">
    <reaction evidence="1">
        <text>ATP + protein L-histidine = ADP + protein N-phospho-L-histidine.</text>
        <dbReference type="EC" id="2.7.13.3"/>
    </reaction>
</comment>
<feature type="transmembrane region" description="Helical" evidence="10">
    <location>
        <begin position="173"/>
        <end position="192"/>
    </location>
</feature>
<dbReference type="InterPro" id="IPR036890">
    <property type="entry name" value="HATPase_C_sf"/>
</dbReference>
<dbReference type="InterPro" id="IPR036097">
    <property type="entry name" value="HisK_dim/P_sf"/>
</dbReference>
<dbReference type="SMART" id="SM00387">
    <property type="entry name" value="HATPase_c"/>
    <property type="match status" value="1"/>
</dbReference>
<dbReference type="InterPro" id="IPR003594">
    <property type="entry name" value="HATPase_dom"/>
</dbReference>
<dbReference type="InterPro" id="IPR050428">
    <property type="entry name" value="TCS_sensor_his_kinase"/>
</dbReference>
<organism evidence="13 14">
    <name type="scientific">Ramlibacter rhizophilus</name>
    <dbReference type="NCBI Taxonomy" id="1781167"/>
    <lineage>
        <taxon>Bacteria</taxon>
        <taxon>Pseudomonadati</taxon>
        <taxon>Pseudomonadota</taxon>
        <taxon>Betaproteobacteria</taxon>
        <taxon>Burkholderiales</taxon>
        <taxon>Comamonadaceae</taxon>
        <taxon>Ramlibacter</taxon>
    </lineage>
</organism>
<dbReference type="GO" id="GO:0005524">
    <property type="term" value="F:ATP binding"/>
    <property type="evidence" value="ECO:0007669"/>
    <property type="project" value="UniProtKB-KW"/>
</dbReference>
<dbReference type="GO" id="GO:0000155">
    <property type="term" value="F:phosphorelay sensor kinase activity"/>
    <property type="evidence" value="ECO:0007669"/>
    <property type="project" value="InterPro"/>
</dbReference>
<evidence type="ECO:0000256" key="1">
    <source>
        <dbReference type="ARBA" id="ARBA00000085"/>
    </source>
</evidence>
<dbReference type="PANTHER" id="PTHR45436:SF4">
    <property type="entry name" value="SENSOR PROTEIN PHOQ"/>
    <property type="match status" value="1"/>
</dbReference>
<dbReference type="GO" id="GO:0005886">
    <property type="term" value="C:plasma membrane"/>
    <property type="evidence" value="ECO:0007669"/>
    <property type="project" value="TreeGrafter"/>
</dbReference>
<dbReference type="SUPFAM" id="SSF47384">
    <property type="entry name" value="Homodimeric domain of signal transducing histidine kinase"/>
    <property type="match status" value="1"/>
</dbReference>
<protein>
    <recommendedName>
        <fullName evidence="3">histidine kinase</fullName>
        <ecNumber evidence="3">2.7.13.3</ecNumber>
    </recommendedName>
</protein>
<dbReference type="Gene3D" id="3.30.565.10">
    <property type="entry name" value="Histidine kinase-like ATPase, C-terminal domain"/>
    <property type="match status" value="1"/>
</dbReference>
<keyword evidence="6 10" id="KW-0812">Transmembrane</keyword>
<comment type="caution">
    <text evidence="13">The sequence shown here is derived from an EMBL/GenBank/DDBJ whole genome shotgun (WGS) entry which is preliminary data.</text>
</comment>
<evidence type="ECO:0000256" key="8">
    <source>
        <dbReference type="ARBA" id="ARBA00022989"/>
    </source>
</evidence>
<keyword evidence="10" id="KW-0472">Membrane</keyword>
<evidence type="ECO:0000256" key="3">
    <source>
        <dbReference type="ARBA" id="ARBA00012438"/>
    </source>
</evidence>
<feature type="domain" description="Histidine kinase" evidence="11">
    <location>
        <begin position="252"/>
        <end position="447"/>
    </location>
</feature>
<dbReference type="PROSITE" id="PS50109">
    <property type="entry name" value="HIS_KIN"/>
    <property type="match status" value="1"/>
</dbReference>
<keyword evidence="14" id="KW-1185">Reference proteome</keyword>
<evidence type="ECO:0000256" key="2">
    <source>
        <dbReference type="ARBA" id="ARBA00004370"/>
    </source>
</evidence>
<evidence type="ECO:0000313" key="14">
    <source>
        <dbReference type="Proteomes" id="UP000297564"/>
    </source>
</evidence>